<dbReference type="SUPFAM" id="SSF49265">
    <property type="entry name" value="Fibronectin type III"/>
    <property type="match status" value="1"/>
</dbReference>
<keyword evidence="1" id="KW-0812">Transmembrane</keyword>
<organism evidence="2 3">
    <name type="scientific">Trichobilharzia regenti</name>
    <name type="common">Nasal bird schistosome</name>
    <dbReference type="NCBI Taxonomy" id="157069"/>
    <lineage>
        <taxon>Eukaryota</taxon>
        <taxon>Metazoa</taxon>
        <taxon>Spiralia</taxon>
        <taxon>Lophotrochozoa</taxon>
        <taxon>Platyhelminthes</taxon>
        <taxon>Trematoda</taxon>
        <taxon>Digenea</taxon>
        <taxon>Strigeidida</taxon>
        <taxon>Schistosomatoidea</taxon>
        <taxon>Schistosomatidae</taxon>
        <taxon>Trichobilharzia</taxon>
    </lineage>
</organism>
<keyword evidence="2" id="KW-1185">Reference proteome</keyword>
<dbReference type="CDD" id="cd00063">
    <property type="entry name" value="FN3"/>
    <property type="match status" value="1"/>
</dbReference>
<dbReference type="InterPro" id="IPR003961">
    <property type="entry name" value="FN3_dom"/>
</dbReference>
<evidence type="ECO:0000256" key="1">
    <source>
        <dbReference type="SAM" id="Phobius"/>
    </source>
</evidence>
<reference evidence="2" key="1">
    <citation type="submission" date="2022-06" db="EMBL/GenBank/DDBJ databases">
        <authorList>
            <person name="Berger JAMES D."/>
            <person name="Berger JAMES D."/>
        </authorList>
    </citation>
    <scope>NUCLEOTIDE SEQUENCE [LARGE SCALE GENOMIC DNA]</scope>
</reference>
<evidence type="ECO:0000313" key="3">
    <source>
        <dbReference type="WBParaSite" id="TREG1_38150.1"/>
    </source>
</evidence>
<dbReference type="WBParaSite" id="TREG1_38150.1">
    <property type="protein sequence ID" value="TREG1_38150.1"/>
    <property type="gene ID" value="TREG1_38150"/>
</dbReference>
<dbReference type="InterPro" id="IPR036116">
    <property type="entry name" value="FN3_sf"/>
</dbReference>
<dbReference type="Proteomes" id="UP000050795">
    <property type="component" value="Unassembled WGS sequence"/>
</dbReference>
<keyword evidence="1" id="KW-1133">Transmembrane helix</keyword>
<protein>
    <submittedName>
        <fullName evidence="3">Uncharacterized protein</fullName>
    </submittedName>
</protein>
<name>A0AA85JS91_TRIRE</name>
<sequence length="425" mass="49061">MHCFQARRIILSHFLLTFYTMMLINSGLFFTSSDCIAHKDLNSSQLTMKYYPSKLNNTENPKDLTRDSCRTVRFSVCNISQAQVINYDCFTWINRITAPCQYIPSNNIILRQLDELCSNRTFCQMTYQLNDTAVQQLEVLCIGKLMPPNDKTSQNSSICDVILMIPIFSRDMPDLISDYLNEALNSVIKQKCSNTSDAFYYCHHNNHSYWRQQKCRLSKLQCKNNESAVYFSCSHMSYNCDKLNLSSISQRVNSTITLEGVNKKKYSIHLPDFGNAIQPPNYVTSSIQKGENSILKQELLLNATGPIYLCTLLNDLFREYEHLNGSSNIHQEVSSVQPVKKELRIEPVNRVRHKRNSEMQTTGLYSSMSSQLLPPRNLQIVPLSFGSFNISWIPARRNERFITHYELILFNLNELSERLLTIALE</sequence>
<evidence type="ECO:0000313" key="2">
    <source>
        <dbReference type="Proteomes" id="UP000050795"/>
    </source>
</evidence>
<keyword evidence="1" id="KW-0472">Membrane</keyword>
<accession>A0AA85JS91</accession>
<reference evidence="3" key="2">
    <citation type="submission" date="2023-11" db="UniProtKB">
        <authorList>
            <consortium name="WormBaseParasite"/>
        </authorList>
    </citation>
    <scope>IDENTIFICATION</scope>
</reference>
<feature type="transmembrane region" description="Helical" evidence="1">
    <location>
        <begin position="9"/>
        <end position="30"/>
    </location>
</feature>
<dbReference type="AlphaFoldDB" id="A0AA85JS91"/>
<proteinExistence type="predicted"/>